<evidence type="ECO:0000313" key="6">
    <source>
        <dbReference type="EMBL" id="MBV4492428.1"/>
    </source>
</evidence>
<dbReference type="PROSITE" id="PS50893">
    <property type="entry name" value="ABC_TRANSPORTER_2"/>
    <property type="match status" value="1"/>
</dbReference>
<name>A0ABS6QDZ4_9PSED</name>
<evidence type="ECO:0000313" key="7">
    <source>
        <dbReference type="Proteomes" id="UP000609530"/>
    </source>
</evidence>
<dbReference type="Gene3D" id="2.40.50.100">
    <property type="match status" value="1"/>
</dbReference>
<dbReference type="CDD" id="cd03301">
    <property type="entry name" value="ABC_MalK_N"/>
    <property type="match status" value="1"/>
</dbReference>
<dbReference type="InterPro" id="IPR003439">
    <property type="entry name" value="ABC_transporter-like_ATP-bd"/>
</dbReference>
<evidence type="ECO:0000256" key="1">
    <source>
        <dbReference type="ARBA" id="ARBA00022448"/>
    </source>
</evidence>
<comment type="caution">
    <text evidence="6">The sequence shown here is derived from an EMBL/GenBank/DDBJ whole genome shotgun (WGS) entry which is preliminary data.</text>
</comment>
<evidence type="ECO:0000256" key="4">
    <source>
        <dbReference type="ARBA" id="ARBA00022840"/>
    </source>
</evidence>
<proteinExistence type="predicted"/>
<dbReference type="InterPro" id="IPR008995">
    <property type="entry name" value="Mo/tungstate-bd_C_term_dom"/>
</dbReference>
<dbReference type="PROSITE" id="PS00211">
    <property type="entry name" value="ABC_TRANSPORTER_1"/>
    <property type="match status" value="1"/>
</dbReference>
<dbReference type="InterPro" id="IPR003593">
    <property type="entry name" value="AAA+_ATPase"/>
</dbReference>
<dbReference type="InterPro" id="IPR012340">
    <property type="entry name" value="NA-bd_OB-fold"/>
</dbReference>
<keyword evidence="7" id="KW-1185">Reference proteome</keyword>
<accession>A0ABS6QDZ4</accession>
<dbReference type="InterPro" id="IPR013611">
    <property type="entry name" value="Transp-assoc_OB_typ2"/>
</dbReference>
<sequence length="381" mass="41588">MIKLKLDNVNKQLGGVQILRNVNLEISAGEFVVFVGPSGCGKSTLLRLIAGLDSICAGNLLIDGQRVNDLEPRERGVGMVFQSYALYPHMSVYDNISFGLKLARTEKSTLHERVMKTAKILQLDKLLQRKPKQLSGGQRQRVAMGRAMAREPDILLFDEPLSNLDASLRVQMRNEIARLHDRLGSTMIYVTHDQVEAMTLADKIVVLNGGHVEQIGSPRELYERPASRFVAGFLGSPKMNFLAAHLHAPGETSLVDAPVLGITALPFDSSQLAAGTRLSLGVRPEHVSLKAAEGATGIVVAGVEYLGSETYVYLETGQEEPLVCRCEVNAGWQAGDRVEVQLDLDNLHLFDVDGAVLERHPKAIENLPTAVSVRSGRARAL</sequence>
<dbReference type="RefSeq" id="WP_186679534.1">
    <property type="nucleotide sequence ID" value="NZ_JABWRZ020000001.1"/>
</dbReference>
<keyword evidence="1" id="KW-0813">Transport</keyword>
<keyword evidence="2" id="KW-0762">Sugar transport</keyword>
<keyword evidence="4 6" id="KW-0067">ATP-binding</keyword>
<dbReference type="SUPFAM" id="SSF52540">
    <property type="entry name" value="P-loop containing nucleoside triphosphate hydrolases"/>
    <property type="match status" value="1"/>
</dbReference>
<dbReference type="GO" id="GO:0005524">
    <property type="term" value="F:ATP binding"/>
    <property type="evidence" value="ECO:0007669"/>
    <property type="project" value="UniProtKB-KW"/>
</dbReference>
<organism evidence="6 7">
    <name type="scientific">Pseudomonas oryzicola</name>
    <dbReference type="NCBI Taxonomy" id="485876"/>
    <lineage>
        <taxon>Bacteria</taxon>
        <taxon>Pseudomonadati</taxon>
        <taxon>Pseudomonadota</taxon>
        <taxon>Gammaproteobacteria</taxon>
        <taxon>Pseudomonadales</taxon>
        <taxon>Pseudomonadaceae</taxon>
        <taxon>Pseudomonas</taxon>
    </lineage>
</organism>
<dbReference type="PANTHER" id="PTHR43875">
    <property type="entry name" value="MALTODEXTRIN IMPORT ATP-BINDING PROTEIN MSMX"/>
    <property type="match status" value="1"/>
</dbReference>
<protein>
    <submittedName>
        <fullName evidence="6">Sn-glycerol-3-phosphate ABC transporter ATP-binding protein UgpC</fullName>
    </submittedName>
</protein>
<dbReference type="SMART" id="SM00382">
    <property type="entry name" value="AAA"/>
    <property type="match status" value="1"/>
</dbReference>
<dbReference type="InterPro" id="IPR015855">
    <property type="entry name" value="ABC_transpr_MalK-like"/>
</dbReference>
<dbReference type="NCBIfam" id="NF008653">
    <property type="entry name" value="PRK11650.1"/>
    <property type="match status" value="1"/>
</dbReference>
<feature type="domain" description="ABC transporter" evidence="5">
    <location>
        <begin position="4"/>
        <end position="234"/>
    </location>
</feature>
<dbReference type="Gene3D" id="2.40.50.140">
    <property type="entry name" value="Nucleic acid-binding proteins"/>
    <property type="match status" value="1"/>
</dbReference>
<dbReference type="InterPro" id="IPR017871">
    <property type="entry name" value="ABC_transporter-like_CS"/>
</dbReference>
<evidence type="ECO:0000256" key="2">
    <source>
        <dbReference type="ARBA" id="ARBA00022597"/>
    </source>
</evidence>
<reference evidence="6 7" key="1">
    <citation type="journal article" date="2020" name="Microorganisms">
        <title>Reliable Identification of Environmental Pseudomonas Isolates Using the rpoD Gene.</title>
        <authorList>
            <consortium name="The Broad Institute Genome Sequencing Platform"/>
            <person name="Girard L."/>
            <person name="Lood C."/>
            <person name="Rokni-Zadeh H."/>
            <person name="van Noort V."/>
            <person name="Lavigne R."/>
            <person name="De Mot R."/>
        </authorList>
    </citation>
    <scope>NUCLEOTIDE SEQUENCE [LARGE SCALE GENOMIC DNA]</scope>
    <source>
        <strain evidence="6 7">RD9SR1</strain>
    </source>
</reference>
<dbReference type="EMBL" id="JABWRZ020000001">
    <property type="protein sequence ID" value="MBV4492428.1"/>
    <property type="molecule type" value="Genomic_DNA"/>
</dbReference>
<dbReference type="InterPro" id="IPR047641">
    <property type="entry name" value="ABC_transpr_MalK/UgpC-like"/>
</dbReference>
<dbReference type="Proteomes" id="UP000609530">
    <property type="component" value="Unassembled WGS sequence"/>
</dbReference>
<dbReference type="SUPFAM" id="SSF50331">
    <property type="entry name" value="MOP-like"/>
    <property type="match status" value="1"/>
</dbReference>
<gene>
    <name evidence="6" type="primary">ugpC</name>
    <name evidence="6" type="ORF">HU760_017695</name>
</gene>
<dbReference type="Pfam" id="PF00005">
    <property type="entry name" value="ABC_tran"/>
    <property type="match status" value="1"/>
</dbReference>
<evidence type="ECO:0000259" key="5">
    <source>
        <dbReference type="PROSITE" id="PS50893"/>
    </source>
</evidence>
<evidence type="ECO:0000256" key="3">
    <source>
        <dbReference type="ARBA" id="ARBA00022741"/>
    </source>
</evidence>
<dbReference type="PANTHER" id="PTHR43875:SF3">
    <property type="entry name" value="MALTOSE_MALTODEXTRIN IMPORT ATP-BINDING PROTEIN MALK"/>
    <property type="match status" value="1"/>
</dbReference>
<keyword evidence="3" id="KW-0547">Nucleotide-binding</keyword>
<dbReference type="Gene3D" id="3.40.50.300">
    <property type="entry name" value="P-loop containing nucleotide triphosphate hydrolases"/>
    <property type="match status" value="1"/>
</dbReference>
<dbReference type="InterPro" id="IPR027417">
    <property type="entry name" value="P-loop_NTPase"/>
</dbReference>
<dbReference type="Pfam" id="PF08402">
    <property type="entry name" value="TOBE_2"/>
    <property type="match status" value="1"/>
</dbReference>